<evidence type="ECO:0000256" key="1">
    <source>
        <dbReference type="SAM" id="MobiDB-lite"/>
    </source>
</evidence>
<dbReference type="RefSeq" id="WP_205377405.1">
    <property type="nucleotide sequence ID" value="NZ_JAFEJA010000002.1"/>
</dbReference>
<reference evidence="3 4" key="1">
    <citation type="journal article" date="2016" name="Arch. Microbiol.">
        <title>Streptomyces zhihengii sp. nov., isolated from rhizospheric soil of Psammosilene tunicoides.</title>
        <authorList>
            <person name="Huang M.J."/>
            <person name="Fei J.J."/>
            <person name="Salam N."/>
            <person name="Kim C.J."/>
            <person name="Hozzein W.N."/>
            <person name="Xiao M."/>
            <person name="Huang H.Q."/>
            <person name="Li W.J."/>
        </authorList>
    </citation>
    <scope>NUCLEOTIDE SEQUENCE [LARGE SCALE GENOMIC DNA]</scope>
    <source>
        <strain evidence="3 4">YIM T102</strain>
    </source>
</reference>
<organism evidence="3 4">
    <name type="scientific">Streptomyces zhihengii</name>
    <dbReference type="NCBI Taxonomy" id="1818004"/>
    <lineage>
        <taxon>Bacteria</taxon>
        <taxon>Bacillati</taxon>
        <taxon>Actinomycetota</taxon>
        <taxon>Actinomycetes</taxon>
        <taxon>Kitasatosporales</taxon>
        <taxon>Streptomycetaceae</taxon>
        <taxon>Streptomyces</taxon>
    </lineage>
</organism>
<evidence type="ECO:0000313" key="4">
    <source>
        <dbReference type="Proteomes" id="UP000664109"/>
    </source>
</evidence>
<feature type="compositionally biased region" description="Basic and acidic residues" evidence="1">
    <location>
        <begin position="66"/>
        <end position="78"/>
    </location>
</feature>
<accession>A0ABS2V2L0</accession>
<evidence type="ECO:0000259" key="2">
    <source>
        <dbReference type="Pfam" id="PF18970"/>
    </source>
</evidence>
<keyword evidence="4" id="KW-1185">Reference proteome</keyword>
<feature type="region of interest" description="Disordered" evidence="1">
    <location>
        <begin position="150"/>
        <end position="181"/>
    </location>
</feature>
<comment type="caution">
    <text evidence="3">The sequence shown here is derived from an EMBL/GenBank/DDBJ whole genome shotgun (WGS) entry which is preliminary data.</text>
</comment>
<protein>
    <recommendedName>
        <fullName evidence="2">DUF5709 domain-containing protein</fullName>
    </recommendedName>
</protein>
<feature type="domain" description="DUF5709" evidence="2">
    <location>
        <begin position="110"/>
        <end position="156"/>
    </location>
</feature>
<dbReference type="EMBL" id="JAFEJA010000002">
    <property type="protein sequence ID" value="MBM9623250.1"/>
    <property type="molecule type" value="Genomic_DNA"/>
</dbReference>
<dbReference type="Proteomes" id="UP000664109">
    <property type="component" value="Unassembled WGS sequence"/>
</dbReference>
<gene>
    <name evidence="3" type="ORF">JE024_32130</name>
</gene>
<feature type="compositionally biased region" description="Basic and acidic residues" evidence="1">
    <location>
        <begin position="1"/>
        <end position="31"/>
    </location>
</feature>
<evidence type="ECO:0000313" key="3">
    <source>
        <dbReference type="EMBL" id="MBM9623250.1"/>
    </source>
</evidence>
<name>A0ABS2V2L0_9ACTN</name>
<feature type="region of interest" description="Disordered" evidence="1">
    <location>
        <begin position="1"/>
        <end position="117"/>
    </location>
</feature>
<sequence>MADDTGRDDDQGRGDDVYQPEHSDTGNRPDGELDLENVIGERSLDDMMEEGYSPLDRPLVVGRHGTTGEELARGESLEQRLAQEVPDTASPDGDGIGDLADGDGEPLDGESGRARSGRLAAVDDIAPRRHNDVVARDVGIDGGAASAEEAAMHVIDGEEESEAEEYVPSAADSAPRTPPGT</sequence>
<dbReference type="Pfam" id="PF18970">
    <property type="entry name" value="DUF5709"/>
    <property type="match status" value="1"/>
</dbReference>
<proteinExistence type="predicted"/>
<dbReference type="InterPro" id="IPR043763">
    <property type="entry name" value="DUF5709"/>
</dbReference>